<accession>A0ABZ0ITU6</accession>
<dbReference type="EMBL" id="CP136051">
    <property type="protein sequence ID" value="WOK07116.1"/>
    <property type="molecule type" value="Genomic_DNA"/>
</dbReference>
<name>A0ABZ0ITU6_9BACT</name>
<dbReference type="InterPro" id="IPR038231">
    <property type="entry name" value="MepB-like_sf"/>
</dbReference>
<sequence length="178" mass="20419">MTLQETISKHDNNSFSDIKKRVYDECLLHLSNLQMEDESKEYGACTFTVNSLVVIGRDAKQTPKKTGQFVTIWKRVDNGPTQPFSASDTFDFFVINTRKGDHSGQFVFPKAALIKHRIVSQPPVRGKLGMRVYPPWELAESKQAMKTQDWQLKFFLHIPERGDVDLQRAKLLYAKTAL</sequence>
<dbReference type="InterPro" id="IPR011235">
    <property type="entry name" value="MepB-like"/>
</dbReference>
<organism evidence="1 2">
    <name type="scientific">Imperialibacter roseus</name>
    <dbReference type="NCBI Taxonomy" id="1324217"/>
    <lineage>
        <taxon>Bacteria</taxon>
        <taxon>Pseudomonadati</taxon>
        <taxon>Bacteroidota</taxon>
        <taxon>Cytophagia</taxon>
        <taxon>Cytophagales</taxon>
        <taxon>Flammeovirgaceae</taxon>
        <taxon>Imperialibacter</taxon>
    </lineage>
</organism>
<keyword evidence="2" id="KW-1185">Reference proteome</keyword>
<dbReference type="Pfam" id="PF08877">
    <property type="entry name" value="MepB-like"/>
    <property type="match status" value="1"/>
</dbReference>
<proteinExistence type="predicted"/>
<dbReference type="Gene3D" id="3.40.1350.140">
    <property type="entry name" value="MepB-like"/>
    <property type="match status" value="1"/>
</dbReference>
<evidence type="ECO:0000313" key="1">
    <source>
        <dbReference type="EMBL" id="WOK07116.1"/>
    </source>
</evidence>
<gene>
    <name evidence="1" type="ORF">RT717_00585</name>
</gene>
<dbReference type="PIRSF" id="PIRSF032285">
    <property type="entry name" value="UCP032285"/>
    <property type="match status" value="1"/>
</dbReference>
<dbReference type="Proteomes" id="UP001302349">
    <property type="component" value="Chromosome"/>
</dbReference>
<dbReference type="RefSeq" id="WP_317489803.1">
    <property type="nucleotide sequence ID" value="NZ_CP136051.1"/>
</dbReference>
<reference evidence="1 2" key="1">
    <citation type="journal article" date="2023" name="Microbiol. Resour. Announc.">
        <title>Complete Genome Sequence of Imperialibacter roseus strain P4T.</title>
        <authorList>
            <person name="Tizabi D.R."/>
            <person name="Bachvaroff T."/>
            <person name="Hill R.T."/>
        </authorList>
    </citation>
    <scope>NUCLEOTIDE SEQUENCE [LARGE SCALE GENOMIC DNA]</scope>
    <source>
        <strain evidence="1 2">P4T</strain>
    </source>
</reference>
<protein>
    <submittedName>
        <fullName evidence="1">MepB family protein</fullName>
    </submittedName>
</protein>
<evidence type="ECO:0000313" key="2">
    <source>
        <dbReference type="Proteomes" id="UP001302349"/>
    </source>
</evidence>